<evidence type="ECO:0000313" key="2">
    <source>
        <dbReference type="EMBL" id="OYR13001.1"/>
    </source>
</evidence>
<keyword evidence="3" id="KW-1185">Reference proteome</keyword>
<dbReference type="InterPro" id="IPR036291">
    <property type="entry name" value="NAD(P)-bd_dom_sf"/>
</dbReference>
<comment type="caution">
    <text evidence="2">The sequence shown here is derived from an EMBL/GenBank/DDBJ whole genome shotgun (WGS) entry which is preliminary data.</text>
</comment>
<dbReference type="InterPro" id="IPR000683">
    <property type="entry name" value="Gfo/Idh/MocA-like_OxRdtase_N"/>
</dbReference>
<dbReference type="PANTHER" id="PTHR43818">
    <property type="entry name" value="BCDNA.GH03377"/>
    <property type="match status" value="1"/>
</dbReference>
<sequence length="311" mass="34258">MSKQPNIALAIVGLGKIARDQHLPSIEVVDGIYLAAIASRSAGLDGTPSFHDIDELLATDIAIDAVSLCTPPQGRFQQAYAALKARKHVMLEKPPGATISEVQALERLAEKQGVTLYATWHSREAAAVEPAREFLKDAAIKSVAVSWKEDARHWHPGQQWIWEPGGLGVFDPGINALSIVTHILPERFLLTKSDLFFPENRAAPIAADLQFETESGTPVSFELDWRQTGPQTWDIRVETDKGTVLLSHGGSRLTIDGAEKMAEPDREYQRLYRNFVKLVGEGRSDVDLAPLTHVADAFLLGQRHVIEAFED</sequence>
<gene>
    <name evidence="2" type="primary">gal</name>
    <name evidence="2" type="ORF">CEV32_1177</name>
</gene>
<dbReference type="Proteomes" id="UP000216345">
    <property type="component" value="Unassembled WGS sequence"/>
</dbReference>
<keyword evidence="2" id="KW-0560">Oxidoreductase</keyword>
<dbReference type="RefSeq" id="WP_094577839.1">
    <property type="nucleotide sequence ID" value="NZ_JBHEEL010000015.1"/>
</dbReference>
<accession>A0A256FF02</accession>
<dbReference type="GO" id="GO:0019151">
    <property type="term" value="F:galactose 1-dehydrogenase activity"/>
    <property type="evidence" value="ECO:0007669"/>
    <property type="project" value="UniProtKB-EC"/>
</dbReference>
<dbReference type="GO" id="GO:0000166">
    <property type="term" value="F:nucleotide binding"/>
    <property type="evidence" value="ECO:0007669"/>
    <property type="project" value="InterPro"/>
</dbReference>
<dbReference type="Gene3D" id="3.30.360.10">
    <property type="entry name" value="Dihydrodipicolinate Reductase, domain 2"/>
    <property type="match status" value="1"/>
</dbReference>
<reference evidence="2 3" key="1">
    <citation type="submission" date="2017-07" db="EMBL/GenBank/DDBJ databases">
        <title>Phylogenetic study on the rhizospheric bacterium Ochrobactrum sp. A44.</title>
        <authorList>
            <person name="Krzyzanowska D.M."/>
            <person name="Ossowicki A."/>
            <person name="Rajewska M."/>
            <person name="Maciag T."/>
            <person name="Kaczynski Z."/>
            <person name="Czerwicka M."/>
            <person name="Jafra S."/>
        </authorList>
    </citation>
    <scope>NUCLEOTIDE SEQUENCE [LARGE SCALE GENOMIC DNA]</scope>
    <source>
        <strain evidence="2 3">PR17</strain>
    </source>
</reference>
<dbReference type="Gene3D" id="3.40.50.720">
    <property type="entry name" value="NAD(P)-binding Rossmann-like Domain"/>
    <property type="match status" value="1"/>
</dbReference>
<dbReference type="EMBL" id="NNRK01000029">
    <property type="protein sequence ID" value="OYR13001.1"/>
    <property type="molecule type" value="Genomic_DNA"/>
</dbReference>
<dbReference type="InterPro" id="IPR050463">
    <property type="entry name" value="Gfo/Idh/MocA_oxidrdct_glycsds"/>
</dbReference>
<evidence type="ECO:0000259" key="1">
    <source>
        <dbReference type="Pfam" id="PF01408"/>
    </source>
</evidence>
<proteinExistence type="predicted"/>
<protein>
    <submittedName>
        <fullName evidence="2">D-galactose-1-dehydrogenase protein</fullName>
        <ecNumber evidence="2">1.1.1.48</ecNumber>
    </submittedName>
</protein>
<dbReference type="EC" id="1.1.1.48" evidence="2"/>
<dbReference type="SUPFAM" id="SSF51735">
    <property type="entry name" value="NAD(P)-binding Rossmann-fold domains"/>
    <property type="match status" value="1"/>
</dbReference>
<dbReference type="Pfam" id="PF01408">
    <property type="entry name" value="GFO_IDH_MocA"/>
    <property type="match status" value="1"/>
</dbReference>
<evidence type="ECO:0000313" key="3">
    <source>
        <dbReference type="Proteomes" id="UP000216345"/>
    </source>
</evidence>
<dbReference type="AlphaFoldDB" id="A0A256FF02"/>
<feature type="domain" description="Gfo/Idh/MocA-like oxidoreductase N-terminal" evidence="1">
    <location>
        <begin position="9"/>
        <end position="117"/>
    </location>
</feature>
<organism evidence="2 3">
    <name type="scientific">Brucella rhizosphaerae</name>
    <dbReference type="NCBI Taxonomy" id="571254"/>
    <lineage>
        <taxon>Bacteria</taxon>
        <taxon>Pseudomonadati</taxon>
        <taxon>Pseudomonadota</taxon>
        <taxon>Alphaproteobacteria</taxon>
        <taxon>Hyphomicrobiales</taxon>
        <taxon>Brucellaceae</taxon>
        <taxon>Brucella/Ochrobactrum group</taxon>
        <taxon>Brucella</taxon>
    </lineage>
</organism>
<dbReference type="PANTHER" id="PTHR43818:SF7">
    <property type="entry name" value="DEHYDROGENASE"/>
    <property type="match status" value="1"/>
</dbReference>
<dbReference type="OrthoDB" id="9813657at2"/>
<name>A0A256FF02_9HYPH</name>